<dbReference type="SUPFAM" id="SSF52087">
    <property type="entry name" value="CRAL/TRIO domain"/>
    <property type="match status" value="1"/>
</dbReference>
<dbReference type="PANTHER" id="PTHR10174:SF130">
    <property type="entry name" value="ALPHA-TOCOPHEROL TRANSFER PROTEIN-LIKE"/>
    <property type="match status" value="1"/>
</dbReference>
<dbReference type="Pfam" id="PF00650">
    <property type="entry name" value="CRAL_TRIO"/>
    <property type="match status" value="1"/>
</dbReference>
<gene>
    <name evidence="2" type="ORF">MAR_005652</name>
</gene>
<dbReference type="InterPro" id="IPR001251">
    <property type="entry name" value="CRAL-TRIO_dom"/>
</dbReference>
<evidence type="ECO:0000259" key="1">
    <source>
        <dbReference type="Pfam" id="PF00650"/>
    </source>
</evidence>
<accession>A0ABY7F033</accession>
<protein>
    <submittedName>
        <fullName evidence="2">TTPAL-like protein</fullName>
    </submittedName>
</protein>
<dbReference type="InterPro" id="IPR036865">
    <property type="entry name" value="CRAL-TRIO_dom_sf"/>
</dbReference>
<dbReference type="PANTHER" id="PTHR10174">
    <property type="entry name" value="ALPHA-TOCOPHEROL TRANSFER PROTEIN-RELATED"/>
    <property type="match status" value="1"/>
</dbReference>
<evidence type="ECO:0000313" key="2">
    <source>
        <dbReference type="EMBL" id="WAR15547.1"/>
    </source>
</evidence>
<dbReference type="InterPro" id="IPR036273">
    <property type="entry name" value="CRAL/TRIO_N_dom_sf"/>
</dbReference>
<dbReference type="SUPFAM" id="SSF46938">
    <property type="entry name" value="CRAL/TRIO N-terminal domain"/>
    <property type="match status" value="1"/>
</dbReference>
<organism evidence="2 3">
    <name type="scientific">Mya arenaria</name>
    <name type="common">Soft-shell clam</name>
    <dbReference type="NCBI Taxonomy" id="6604"/>
    <lineage>
        <taxon>Eukaryota</taxon>
        <taxon>Metazoa</taxon>
        <taxon>Spiralia</taxon>
        <taxon>Lophotrochozoa</taxon>
        <taxon>Mollusca</taxon>
        <taxon>Bivalvia</taxon>
        <taxon>Autobranchia</taxon>
        <taxon>Heteroconchia</taxon>
        <taxon>Euheterodonta</taxon>
        <taxon>Imparidentia</taxon>
        <taxon>Neoheterodontei</taxon>
        <taxon>Myida</taxon>
        <taxon>Myoidea</taxon>
        <taxon>Myidae</taxon>
        <taxon>Mya</taxon>
    </lineage>
</organism>
<dbReference type="Proteomes" id="UP001164746">
    <property type="component" value="Chromosome 9"/>
</dbReference>
<feature type="domain" description="CRAL-TRIO" evidence="1">
    <location>
        <begin position="126"/>
        <end position="184"/>
    </location>
</feature>
<dbReference type="EMBL" id="CP111020">
    <property type="protein sequence ID" value="WAR15547.1"/>
    <property type="molecule type" value="Genomic_DNA"/>
</dbReference>
<keyword evidence="3" id="KW-1185">Reference proteome</keyword>
<dbReference type="Gene3D" id="3.40.525.10">
    <property type="entry name" value="CRAL-TRIO lipid binding domain"/>
    <property type="match status" value="1"/>
</dbReference>
<dbReference type="Gene3D" id="1.10.8.20">
    <property type="entry name" value="N-terminal domain of phosphatidylinositol transfer protein sec14p"/>
    <property type="match status" value="1"/>
</dbReference>
<proteinExistence type="predicted"/>
<evidence type="ECO:0000313" key="3">
    <source>
        <dbReference type="Proteomes" id="UP001164746"/>
    </source>
</evidence>
<sequence length="246" mass="29191">MASEEGDSKYVSPLDDASKKICHDELHERNEADTLIAVQTFRQWIHEQKWLKTPTDYKFLLRFLRFRKFSELEARKALEHFWTVRTRRPTWFTGEDPTNEIVKKVLKLGIVCSPRQRDKHGRRHGLPIRLKSMNGYREPHFFDLVYAFVEPFLPQKMKDRFHLHGQSMVKLYKDLGYECFPNEYLPDDYEGPRAGTYSEIVDEMVEDMSKPEFLEYIRDLSSGHYGVDKIKDHHTEEGGSFRKIAD</sequence>
<name>A0ABY7F033_MYAAR</name>
<reference evidence="2" key="1">
    <citation type="submission" date="2022-11" db="EMBL/GenBank/DDBJ databases">
        <title>Centuries of genome instability and evolution in soft-shell clam transmissible cancer (bioRxiv).</title>
        <authorList>
            <person name="Hart S.F.M."/>
            <person name="Yonemitsu M.A."/>
            <person name="Giersch R.M."/>
            <person name="Beal B.F."/>
            <person name="Arriagada G."/>
            <person name="Davis B.W."/>
            <person name="Ostrander E.A."/>
            <person name="Goff S.P."/>
            <person name="Metzger M.J."/>
        </authorList>
    </citation>
    <scope>NUCLEOTIDE SEQUENCE</scope>
    <source>
        <strain evidence="2">MELC-2E11</strain>
        <tissue evidence="2">Siphon/mantle</tissue>
    </source>
</reference>